<evidence type="ECO:0000313" key="4">
    <source>
        <dbReference type="EMBL" id="SEM50325.1"/>
    </source>
</evidence>
<dbReference type="InterPro" id="IPR023750">
    <property type="entry name" value="RbsD-like_sf"/>
</dbReference>
<dbReference type="SUPFAM" id="SSF102546">
    <property type="entry name" value="RbsD-like"/>
    <property type="match status" value="1"/>
</dbReference>
<protein>
    <submittedName>
        <fullName evidence="4">L-fucose mutarotase</fullName>
    </submittedName>
</protein>
<dbReference type="GO" id="GO:0006004">
    <property type="term" value="P:fucose metabolic process"/>
    <property type="evidence" value="ECO:0007669"/>
    <property type="project" value="TreeGrafter"/>
</dbReference>
<dbReference type="Gene3D" id="3.40.1650.10">
    <property type="entry name" value="RbsD-like domain"/>
    <property type="match status" value="1"/>
</dbReference>
<comment type="catalytic activity">
    <reaction evidence="1">
        <text>beta-D-ribopyranose = beta-D-ribofuranose</text>
        <dbReference type="Rhea" id="RHEA:25432"/>
        <dbReference type="ChEBI" id="CHEBI:27476"/>
        <dbReference type="ChEBI" id="CHEBI:47002"/>
        <dbReference type="EC" id="5.4.99.62"/>
    </reaction>
</comment>
<evidence type="ECO:0000256" key="3">
    <source>
        <dbReference type="ARBA" id="ARBA00036324"/>
    </source>
</evidence>
<dbReference type="PANTHER" id="PTHR31690">
    <property type="entry name" value="FUCOSE MUTAROTASE"/>
    <property type="match status" value="1"/>
</dbReference>
<dbReference type="InterPro" id="IPR007721">
    <property type="entry name" value="RbsD_FucU"/>
</dbReference>
<dbReference type="GO" id="GO:0042806">
    <property type="term" value="F:fucose binding"/>
    <property type="evidence" value="ECO:0007669"/>
    <property type="project" value="TreeGrafter"/>
</dbReference>
<keyword evidence="5" id="KW-1185">Reference proteome</keyword>
<accession>A0A1H7YWJ7</accession>
<gene>
    <name evidence="4" type="ORF">SAMN05216180_0288</name>
</gene>
<dbReference type="AlphaFoldDB" id="A0A1H7YWJ7"/>
<dbReference type="OrthoDB" id="9805009at2"/>
<evidence type="ECO:0000256" key="1">
    <source>
        <dbReference type="ARBA" id="ARBA00000223"/>
    </source>
</evidence>
<evidence type="ECO:0000256" key="2">
    <source>
        <dbReference type="ARBA" id="ARBA00023235"/>
    </source>
</evidence>
<evidence type="ECO:0000313" key="5">
    <source>
        <dbReference type="Proteomes" id="UP000199158"/>
    </source>
</evidence>
<dbReference type="RefSeq" id="WP_092750927.1">
    <property type="nucleotide sequence ID" value="NZ_FOCG01000001.1"/>
</dbReference>
<reference evidence="4 5" key="1">
    <citation type="submission" date="2016-10" db="EMBL/GenBank/DDBJ databases">
        <authorList>
            <person name="de Groot N.N."/>
        </authorList>
    </citation>
    <scope>NUCLEOTIDE SEQUENCE [LARGE SCALE GENOMIC DNA]</scope>
    <source>
        <strain evidence="4 5">CGMCC 1.5070</strain>
    </source>
</reference>
<dbReference type="NCBIfam" id="NF011949">
    <property type="entry name" value="PRK15420.1"/>
    <property type="match status" value="1"/>
</dbReference>
<dbReference type="GO" id="GO:0062193">
    <property type="term" value="F:D-ribose pyranase activity"/>
    <property type="evidence" value="ECO:0007669"/>
    <property type="project" value="UniProtKB-EC"/>
</dbReference>
<dbReference type="Pfam" id="PF05025">
    <property type="entry name" value="RbsD_FucU"/>
    <property type="match status" value="1"/>
</dbReference>
<dbReference type="GO" id="GO:0036373">
    <property type="term" value="F:L-fucose mutarotase activity"/>
    <property type="evidence" value="ECO:0007669"/>
    <property type="project" value="UniProtKB-EC"/>
</dbReference>
<comment type="catalytic activity">
    <reaction evidence="3">
        <text>alpha-L-fucose = beta-L-fucose</text>
        <dbReference type="Rhea" id="RHEA:25580"/>
        <dbReference type="ChEBI" id="CHEBI:42548"/>
        <dbReference type="ChEBI" id="CHEBI:42589"/>
        <dbReference type="EC" id="5.1.3.29"/>
    </reaction>
</comment>
<keyword evidence="2" id="KW-0413">Isomerase</keyword>
<dbReference type="Proteomes" id="UP000199158">
    <property type="component" value="Unassembled WGS sequence"/>
</dbReference>
<proteinExistence type="predicted"/>
<dbReference type="STRING" id="474960.SAMN05216180_0288"/>
<organism evidence="4 5">
    <name type="scientific">Hydrogenoanaerobacterium saccharovorans</name>
    <dbReference type="NCBI Taxonomy" id="474960"/>
    <lineage>
        <taxon>Bacteria</taxon>
        <taxon>Bacillati</taxon>
        <taxon>Bacillota</taxon>
        <taxon>Clostridia</taxon>
        <taxon>Eubacteriales</taxon>
        <taxon>Oscillospiraceae</taxon>
        <taxon>Hydrogenoanaerobacterium</taxon>
    </lineage>
</organism>
<dbReference type="PANTHER" id="PTHR31690:SF4">
    <property type="entry name" value="FUCOSE MUTAROTASE"/>
    <property type="match status" value="1"/>
</dbReference>
<name>A0A1H7YWJ7_9FIRM</name>
<sequence>MLKKIPKILSPELLKVLMEMGHGDEIVLADGNFPAVTCGQRVVRCDGHGIPELLDAILELLPLDVKYSDKPVGLMEVMAGDSYQPVIWQTYNEILARHENPAPQIDYIERFAFYEKAKKAFAVVTTGEGALYANILLKKGVVV</sequence>
<dbReference type="InterPro" id="IPR050443">
    <property type="entry name" value="RbsD/FucU_mutarotase"/>
</dbReference>
<dbReference type="EMBL" id="FOCG01000001">
    <property type="protein sequence ID" value="SEM50325.1"/>
    <property type="molecule type" value="Genomic_DNA"/>
</dbReference>